<protein>
    <submittedName>
        <fullName evidence="1">Uncharacterized protein</fullName>
    </submittedName>
</protein>
<dbReference type="AlphaFoldDB" id="A0A1Z4EI07"/>
<evidence type="ECO:0000313" key="1">
    <source>
        <dbReference type="EMBL" id="BAX92572.1"/>
    </source>
</evidence>
<dbReference type="EMBL" id="AP018164">
    <property type="protein sequence ID" value="BAX92572.1"/>
    <property type="molecule type" value="Genomic_DNA"/>
</dbReference>
<organism evidence="1 2">
    <name type="scientific">Mycobacterium shigaense</name>
    <dbReference type="NCBI Taxonomy" id="722731"/>
    <lineage>
        <taxon>Bacteria</taxon>
        <taxon>Bacillati</taxon>
        <taxon>Actinomycetota</taxon>
        <taxon>Actinomycetes</taxon>
        <taxon>Mycobacteriales</taxon>
        <taxon>Mycobacteriaceae</taxon>
        <taxon>Mycobacterium</taxon>
        <taxon>Mycobacterium simiae complex</taxon>
    </lineage>
</organism>
<name>A0A1Z4EI07_9MYCO</name>
<accession>A0A1Z4EI07</accession>
<keyword evidence="2" id="KW-1185">Reference proteome</keyword>
<proteinExistence type="predicted"/>
<evidence type="ECO:0000313" key="2">
    <source>
        <dbReference type="Proteomes" id="UP000217736"/>
    </source>
</evidence>
<gene>
    <name evidence="1" type="ORF">MSG_02428</name>
</gene>
<dbReference type="KEGG" id="mshg:MSG_02428"/>
<dbReference type="Proteomes" id="UP000217736">
    <property type="component" value="Chromosome"/>
</dbReference>
<reference evidence="2" key="1">
    <citation type="submission" date="2017-06" db="EMBL/GenBank/DDBJ databases">
        <title>Complete Genome Sequence of Mycobacterium shigaense.</title>
        <authorList>
            <person name="Fukano H."/>
            <person name="Yoshida M."/>
            <person name="Kazumi Y."/>
            <person name="Ogura Y."/>
            <person name="Mitarai S."/>
            <person name="Hayashi T."/>
            <person name="Hoshino Y."/>
        </authorList>
    </citation>
    <scope>NUCLEOTIDE SEQUENCE [LARGE SCALE GENOMIC DNA]</scope>
    <source>
        <strain evidence="2">UN-152</strain>
    </source>
</reference>
<sequence length="36" mass="4032">MYLLGMGRLGEGHVSRGPAAYLDHAQWVIEEIKPHV</sequence>